<evidence type="ECO:0000256" key="9">
    <source>
        <dbReference type="SAM" id="MobiDB-lite"/>
    </source>
</evidence>
<dbReference type="Proteomes" id="UP001295423">
    <property type="component" value="Unassembled WGS sequence"/>
</dbReference>
<evidence type="ECO:0008006" key="12">
    <source>
        <dbReference type="Google" id="ProtNLM"/>
    </source>
</evidence>
<dbReference type="AlphaFoldDB" id="A0AAD2PVG8"/>
<dbReference type="Pfam" id="PF04418">
    <property type="entry name" value="DUF543"/>
    <property type="match status" value="1"/>
</dbReference>
<keyword evidence="11" id="KW-1185">Reference proteome</keyword>
<evidence type="ECO:0000256" key="5">
    <source>
        <dbReference type="ARBA" id="ARBA00022792"/>
    </source>
</evidence>
<keyword evidence="4" id="KW-0812">Transmembrane</keyword>
<comment type="subcellular location">
    <subcellularLocation>
        <location evidence="2">Mitochondrion inner membrane</location>
    </subcellularLocation>
</comment>
<reference evidence="10" key="1">
    <citation type="submission" date="2023-08" db="EMBL/GenBank/DDBJ databases">
        <authorList>
            <person name="Audoor S."/>
            <person name="Bilcke G."/>
        </authorList>
    </citation>
    <scope>NUCLEOTIDE SEQUENCE</scope>
</reference>
<evidence type="ECO:0000256" key="4">
    <source>
        <dbReference type="ARBA" id="ARBA00022692"/>
    </source>
</evidence>
<proteinExistence type="inferred from homology"/>
<comment type="function">
    <text evidence="1">Component of the MICOS complex, a large protein complex of the mitochondrial inner membrane that plays crucial roles in the maintenance of crista junctions, inner membrane architecture, and formation of contact sites to the outer membrane.</text>
</comment>
<comment type="caution">
    <text evidence="10">The sequence shown here is derived from an EMBL/GenBank/DDBJ whole genome shotgun (WGS) entry which is preliminary data.</text>
</comment>
<organism evidence="10 11">
    <name type="scientific">Cylindrotheca closterium</name>
    <dbReference type="NCBI Taxonomy" id="2856"/>
    <lineage>
        <taxon>Eukaryota</taxon>
        <taxon>Sar</taxon>
        <taxon>Stramenopiles</taxon>
        <taxon>Ochrophyta</taxon>
        <taxon>Bacillariophyta</taxon>
        <taxon>Bacillariophyceae</taxon>
        <taxon>Bacillariophycidae</taxon>
        <taxon>Bacillariales</taxon>
        <taxon>Bacillariaceae</taxon>
        <taxon>Cylindrotheca</taxon>
    </lineage>
</organism>
<dbReference type="GO" id="GO:0061617">
    <property type="term" value="C:MICOS complex"/>
    <property type="evidence" value="ECO:0007669"/>
    <property type="project" value="InterPro"/>
</dbReference>
<evidence type="ECO:0000256" key="6">
    <source>
        <dbReference type="ARBA" id="ARBA00022989"/>
    </source>
</evidence>
<evidence type="ECO:0000256" key="2">
    <source>
        <dbReference type="ARBA" id="ARBA00004273"/>
    </source>
</evidence>
<evidence type="ECO:0000256" key="3">
    <source>
        <dbReference type="ARBA" id="ARBA00006792"/>
    </source>
</evidence>
<keyword evidence="7" id="KW-0496">Mitochondrion</keyword>
<accession>A0AAD2PVG8</accession>
<evidence type="ECO:0000313" key="11">
    <source>
        <dbReference type="Proteomes" id="UP001295423"/>
    </source>
</evidence>
<keyword evidence="8" id="KW-0472">Membrane</keyword>
<feature type="compositionally biased region" description="Low complexity" evidence="9">
    <location>
        <begin position="1"/>
        <end position="16"/>
    </location>
</feature>
<keyword evidence="6" id="KW-1133">Transmembrane helix</keyword>
<gene>
    <name evidence="10" type="ORF">CYCCA115_LOCUS15620</name>
</gene>
<sequence>MAEETNPSSPAANPPNKWKLPDGIEDHIEDGLIKSAIGATVGGVFGMILFRSGGGMRSASVAAGVGAAVGSTYERFMSSQK</sequence>
<feature type="region of interest" description="Disordered" evidence="9">
    <location>
        <begin position="1"/>
        <end position="23"/>
    </location>
</feature>
<evidence type="ECO:0000256" key="1">
    <source>
        <dbReference type="ARBA" id="ARBA00002689"/>
    </source>
</evidence>
<keyword evidence="5" id="KW-0999">Mitochondrion inner membrane</keyword>
<comment type="similarity">
    <text evidence="3">Belongs to the MICOS complex subunit Mic10 family.</text>
</comment>
<name>A0AAD2PVG8_9STRA</name>
<dbReference type="InterPro" id="IPR007512">
    <property type="entry name" value="Mic10"/>
</dbReference>
<evidence type="ECO:0000313" key="10">
    <source>
        <dbReference type="EMBL" id="CAJ1955173.1"/>
    </source>
</evidence>
<evidence type="ECO:0000256" key="8">
    <source>
        <dbReference type="ARBA" id="ARBA00023136"/>
    </source>
</evidence>
<dbReference type="EMBL" id="CAKOGP040001881">
    <property type="protein sequence ID" value="CAJ1955173.1"/>
    <property type="molecule type" value="Genomic_DNA"/>
</dbReference>
<protein>
    <recommendedName>
        <fullName evidence="12">Glycine zipper 2TM domain-containing protein</fullName>
    </recommendedName>
</protein>
<evidence type="ECO:0000256" key="7">
    <source>
        <dbReference type="ARBA" id="ARBA00023128"/>
    </source>
</evidence>